<feature type="compositionally biased region" description="Acidic residues" evidence="2">
    <location>
        <begin position="952"/>
        <end position="963"/>
    </location>
</feature>
<dbReference type="PANTHER" id="PTHR31928:SF2">
    <property type="entry name" value="EXPRESSED PROTEIN"/>
    <property type="match status" value="1"/>
</dbReference>
<feature type="region of interest" description="Disordered" evidence="2">
    <location>
        <begin position="752"/>
        <end position="973"/>
    </location>
</feature>
<reference evidence="5 6" key="1">
    <citation type="submission" date="2018-09" db="EMBL/GenBank/DDBJ databases">
        <title>A high-quality reference genome of wild soybean provides a powerful tool to mine soybean genomes.</title>
        <authorList>
            <person name="Xie M."/>
            <person name="Chung C.Y.L."/>
            <person name="Li M.-W."/>
            <person name="Wong F.-L."/>
            <person name="Chan T.-F."/>
            <person name="Lam H.-M."/>
        </authorList>
    </citation>
    <scope>NUCLEOTIDE SEQUENCE [LARGE SCALE GENOMIC DNA]</scope>
    <source>
        <strain evidence="6">cv. W05</strain>
        <tissue evidence="5">Hypocotyl of etiolated seedlings</tissue>
    </source>
</reference>
<keyword evidence="6" id="KW-1185">Reference proteome</keyword>
<dbReference type="InterPro" id="IPR019557">
    <property type="entry name" value="AminoTfrase-like_pln_mobile"/>
</dbReference>
<dbReference type="InterPro" id="IPR010341">
    <property type="entry name" value="DUF936_pln"/>
</dbReference>
<gene>
    <name evidence="5" type="ORF">D0Y65_053206</name>
</gene>
<evidence type="ECO:0000259" key="4">
    <source>
        <dbReference type="Pfam" id="PF10536"/>
    </source>
</evidence>
<dbReference type="Proteomes" id="UP000289340">
    <property type="component" value="Chromosome 20"/>
</dbReference>
<feature type="coiled-coil region" evidence="1">
    <location>
        <begin position="1115"/>
        <end position="1191"/>
    </location>
</feature>
<organism evidence="5 6">
    <name type="scientific">Glycine soja</name>
    <name type="common">Wild soybean</name>
    <dbReference type="NCBI Taxonomy" id="3848"/>
    <lineage>
        <taxon>Eukaryota</taxon>
        <taxon>Viridiplantae</taxon>
        <taxon>Streptophyta</taxon>
        <taxon>Embryophyta</taxon>
        <taxon>Tracheophyta</taxon>
        <taxon>Spermatophyta</taxon>
        <taxon>Magnoliopsida</taxon>
        <taxon>eudicotyledons</taxon>
        <taxon>Gunneridae</taxon>
        <taxon>Pentapetalae</taxon>
        <taxon>rosids</taxon>
        <taxon>fabids</taxon>
        <taxon>Fabales</taxon>
        <taxon>Fabaceae</taxon>
        <taxon>Papilionoideae</taxon>
        <taxon>50 kb inversion clade</taxon>
        <taxon>NPAAA clade</taxon>
        <taxon>indigoferoid/millettioid clade</taxon>
        <taxon>Phaseoleae</taxon>
        <taxon>Glycine</taxon>
        <taxon>Glycine subgen. Soja</taxon>
    </lineage>
</organism>
<accession>A0A445F118</accession>
<protein>
    <submittedName>
        <fullName evidence="5">Uncharacterized protein</fullName>
    </submittedName>
</protein>
<dbReference type="PANTHER" id="PTHR31928">
    <property type="entry name" value="EXPRESSED PROTEIN"/>
    <property type="match status" value="1"/>
</dbReference>
<dbReference type="Pfam" id="PF06075">
    <property type="entry name" value="DUF936"/>
    <property type="match status" value="1"/>
</dbReference>
<name>A0A445F118_GLYSO</name>
<dbReference type="InterPro" id="IPR048297">
    <property type="entry name" value="DUF936_dom_pln"/>
</dbReference>
<evidence type="ECO:0000256" key="1">
    <source>
        <dbReference type="SAM" id="Coils"/>
    </source>
</evidence>
<dbReference type="EMBL" id="QZWG01000020">
    <property type="protein sequence ID" value="RZB42535.1"/>
    <property type="molecule type" value="Genomic_DNA"/>
</dbReference>
<evidence type="ECO:0000313" key="5">
    <source>
        <dbReference type="EMBL" id="RZB42535.1"/>
    </source>
</evidence>
<sequence>MASLVQGVLLKLLQSMNSNVKVHGEYRSVLLQVISIVLALSGFELWPNQGFFIKVSNSSHSTYVSLSKEDNEFILNNKLQLGQFFYVDRIESGTLVPILVGVRPVPGRHPFEGNPKDLMQMLEQSDNVGVNGSKSMDLTEAKENPSSRQKIVIKEEKVGVASRYSLFLLSSTSPHFRTLPLFFVNPSSHSLIPTTTKPFARKSSQFKFLTMSQGQTVPFAGKWHRFTVRTDGEKVVPEPHGDAEHTETWESEVMIPFAVERTVYAFGGPLPDQESLSSAMNKVFPCYPTCEPRIFDSEPYNFSCLSKPNKLFRSAPSIAHRDYLPWLDRVEQAYEDFWKTYGIFDLIQFSRSGPEYRPEMLIAAMHFFESSTNTFQFKCGMMTPTLLDVAALTGLRPSGETYDPTKSSDNIKLVYKENTFSKYIAEHKGPVEEEVSDEEHVAFLTLWLSHYVFCTKSLQVAKRFIPMALQIHEGQNFGFGRLLLAVLYESLGEACDDLKKSKDGSSFLVSGPMWLLQLWLNATFEQEMGLIIPQDYAEEVANRSIEGQRALRLTPKTLDQNPQKLFLKYMRIFLSFDKFLPQHAPFISREVGPAWFTDYFPAVDPDNEEEVNEIWSFYLNPQILSCRTGVQSNYLGLVGYQPNLVSRQFGLSQIRPKSLFEDPRDVIRGANLSEKTFKKFLKISLDENYNLHPFEFNHSHFCTMGFVTWWEKYYSTRSVGDTTIMISRLESGFTQPTVENIRSNLQARGKTIMTKKSAETSRADVRPKKPTGVKIQERKQEEKEEEERPLIRKRKFPSTSTKSTEQTEAGNSQAQMPKKKKKVKQVEPEPSVAVEGGEPIKKKKKKTKPSKEQGDNQPVDVQPPSTDIDGTEVEATPSIAEMGNPVDQPNLPQEQPAVEVQQNVSVEEIPSHARTSPAPETDAVNVEEQGEGQGIGPSSPHGSSQKSSSEENFFDEEATEEAEAGGSDIYPASSTSKLSASIGIAEDTFIQMQDEDPAAALRLLLNTSQTNISSEKNPGASSSSDAEINSSVRQDCLLLKLSMEYAREDVLKSIEENPSAAFGHLNFLKKLHNPLTSDEILGKVIQIESIIDQFASTVQKKRENGARLDAQKQAHILLLEKARAAQHEVERLTKEAKEGSSEIKACDDNISSWEATITNLLSQVDDLRQKIVTEQAKRKELQEKAANSIQKQVAEKGREGLKAFSASQAVADEARVMESADQVLSKEMATLKKLYEDLVMH</sequence>
<feature type="compositionally biased region" description="Polar residues" evidence="2">
    <location>
        <begin position="797"/>
        <end position="815"/>
    </location>
</feature>
<evidence type="ECO:0000259" key="3">
    <source>
        <dbReference type="Pfam" id="PF06075"/>
    </source>
</evidence>
<feature type="compositionally biased region" description="Basic and acidic residues" evidence="2">
    <location>
        <begin position="775"/>
        <end position="790"/>
    </location>
</feature>
<dbReference type="AlphaFoldDB" id="A0A445F118"/>
<dbReference type="Pfam" id="PF10536">
    <property type="entry name" value="PMD"/>
    <property type="match status" value="1"/>
</dbReference>
<feature type="domain" description="DUF936" evidence="3">
    <location>
        <begin position="4"/>
        <end position="119"/>
    </location>
</feature>
<evidence type="ECO:0000256" key="2">
    <source>
        <dbReference type="SAM" id="MobiDB-lite"/>
    </source>
</evidence>
<comment type="caution">
    <text evidence="5">The sequence shown here is derived from an EMBL/GenBank/DDBJ whole genome shotgun (WGS) entry which is preliminary data.</text>
</comment>
<evidence type="ECO:0000313" key="6">
    <source>
        <dbReference type="Proteomes" id="UP000289340"/>
    </source>
</evidence>
<proteinExistence type="predicted"/>
<feature type="domain" description="Aminotransferase-like plant mobile" evidence="4">
    <location>
        <begin position="342"/>
        <end position="711"/>
    </location>
</feature>
<feature type="compositionally biased region" description="Basic and acidic residues" evidence="2">
    <location>
        <begin position="756"/>
        <end position="767"/>
    </location>
</feature>
<keyword evidence="1" id="KW-0175">Coiled coil</keyword>
<feature type="compositionally biased region" description="Low complexity" evidence="2">
    <location>
        <begin position="938"/>
        <end position="951"/>
    </location>
</feature>